<evidence type="ECO:0000313" key="1">
    <source>
        <dbReference type="Proteomes" id="UP000050640"/>
    </source>
</evidence>
<accession>A0A0R3RU79</accession>
<dbReference type="Proteomes" id="UP000050640">
    <property type="component" value="Unplaced"/>
</dbReference>
<protein>
    <submittedName>
        <fullName evidence="2">Uncharacterized protein</fullName>
    </submittedName>
</protein>
<organism evidence="1 2">
    <name type="scientific">Elaeophora elaphi</name>
    <dbReference type="NCBI Taxonomy" id="1147741"/>
    <lineage>
        <taxon>Eukaryota</taxon>
        <taxon>Metazoa</taxon>
        <taxon>Ecdysozoa</taxon>
        <taxon>Nematoda</taxon>
        <taxon>Chromadorea</taxon>
        <taxon>Rhabditida</taxon>
        <taxon>Spirurina</taxon>
        <taxon>Spiruromorpha</taxon>
        <taxon>Filarioidea</taxon>
        <taxon>Onchocercidae</taxon>
        <taxon>Elaeophora</taxon>
    </lineage>
</organism>
<proteinExistence type="predicted"/>
<dbReference type="WBParaSite" id="EEL_0000557001-mRNA-1">
    <property type="protein sequence ID" value="EEL_0000557001-mRNA-1"/>
    <property type="gene ID" value="EEL_0000557001"/>
</dbReference>
<reference evidence="2" key="1">
    <citation type="submission" date="2017-02" db="UniProtKB">
        <authorList>
            <consortium name="WormBaseParasite"/>
        </authorList>
    </citation>
    <scope>IDENTIFICATION</scope>
</reference>
<dbReference type="AlphaFoldDB" id="A0A0R3RU79"/>
<evidence type="ECO:0000313" key="2">
    <source>
        <dbReference type="WBParaSite" id="EEL_0000557001-mRNA-1"/>
    </source>
</evidence>
<name>A0A0R3RU79_9BILA</name>
<sequence>MEKNKNFVSFLVNNDKPEEQTAKAEIGTASTQLTTTFNSLQSRGNLNPSVNLTHMESISNSIFEMATDREEFPKKFESTMDDRTILSKEPSWNSRRDFFPHCDDESHHIQTNHKNYNKMAMVKKKMIGEYKLSESVAELVRKYEQKSRMTNN</sequence>
<keyword evidence="1" id="KW-1185">Reference proteome</keyword>